<dbReference type="SUPFAM" id="SSF89550">
    <property type="entry name" value="PHP domain-like"/>
    <property type="match status" value="1"/>
</dbReference>
<dbReference type="InterPro" id="IPR016195">
    <property type="entry name" value="Pol/histidinol_Pase-like"/>
</dbReference>
<dbReference type="EMBL" id="UINC01194504">
    <property type="protein sequence ID" value="SVE10616.1"/>
    <property type="molecule type" value="Genomic_DNA"/>
</dbReference>
<accession>A0A383ARR3</accession>
<dbReference type="Gene3D" id="3.20.20.140">
    <property type="entry name" value="Metal-dependent hydrolases"/>
    <property type="match status" value="1"/>
</dbReference>
<evidence type="ECO:0000259" key="1">
    <source>
        <dbReference type="SMART" id="SM00481"/>
    </source>
</evidence>
<gene>
    <name evidence="2" type="ORF">METZ01_LOCUS463470</name>
</gene>
<dbReference type="GO" id="GO:0008408">
    <property type="term" value="F:3'-5' exonuclease activity"/>
    <property type="evidence" value="ECO:0007669"/>
    <property type="project" value="InterPro"/>
</dbReference>
<dbReference type="PANTHER" id="PTHR32294">
    <property type="entry name" value="DNA POLYMERASE III SUBUNIT ALPHA"/>
    <property type="match status" value="1"/>
</dbReference>
<proteinExistence type="predicted"/>
<dbReference type="InterPro" id="IPR003141">
    <property type="entry name" value="Pol/His_phosphatase_N"/>
</dbReference>
<evidence type="ECO:0000313" key="2">
    <source>
        <dbReference type="EMBL" id="SVE10616.1"/>
    </source>
</evidence>
<feature type="non-terminal residue" evidence="2">
    <location>
        <position position="148"/>
    </location>
</feature>
<dbReference type="Pfam" id="PF02811">
    <property type="entry name" value="PHP"/>
    <property type="match status" value="1"/>
</dbReference>
<dbReference type="InterPro" id="IPR004805">
    <property type="entry name" value="DnaE2/DnaE/PolC"/>
</dbReference>
<dbReference type="AlphaFoldDB" id="A0A383ARR3"/>
<name>A0A383ARR3_9ZZZZ</name>
<reference evidence="2" key="1">
    <citation type="submission" date="2018-05" db="EMBL/GenBank/DDBJ databases">
        <authorList>
            <person name="Lanie J.A."/>
            <person name="Ng W.-L."/>
            <person name="Kazmierczak K.M."/>
            <person name="Andrzejewski T.M."/>
            <person name="Davidsen T.M."/>
            <person name="Wayne K.J."/>
            <person name="Tettelin H."/>
            <person name="Glass J.I."/>
            <person name="Rusch D."/>
            <person name="Podicherti R."/>
            <person name="Tsui H.-C.T."/>
            <person name="Winkler M.E."/>
        </authorList>
    </citation>
    <scope>NUCLEOTIDE SEQUENCE</scope>
</reference>
<dbReference type="InterPro" id="IPR004013">
    <property type="entry name" value="PHP_dom"/>
</dbReference>
<sequence>MFIHLNTHSVYSSMRGLLSLPDLMNLSRSYGMDTLALTDVNGMWGFIRFVQHCKDAKIKPIAGVNLITEKDETILLAETQYGYENICRAVSAVHDDPRQSVTDILRSRSAGLFVLAHKESTSKKLIDFIPDTHLFVELRSGVQESSAQ</sequence>
<dbReference type="GO" id="GO:0006260">
    <property type="term" value="P:DNA replication"/>
    <property type="evidence" value="ECO:0007669"/>
    <property type="project" value="InterPro"/>
</dbReference>
<protein>
    <recommendedName>
        <fullName evidence="1">Polymerase/histidinol phosphatase N-terminal domain-containing protein</fullName>
    </recommendedName>
</protein>
<dbReference type="CDD" id="cd07431">
    <property type="entry name" value="PHP_PolIIIA"/>
    <property type="match status" value="1"/>
</dbReference>
<organism evidence="2">
    <name type="scientific">marine metagenome</name>
    <dbReference type="NCBI Taxonomy" id="408172"/>
    <lineage>
        <taxon>unclassified sequences</taxon>
        <taxon>metagenomes</taxon>
        <taxon>ecological metagenomes</taxon>
    </lineage>
</organism>
<feature type="domain" description="Polymerase/histidinol phosphatase N-terminal" evidence="1">
    <location>
        <begin position="3"/>
        <end position="70"/>
    </location>
</feature>
<dbReference type="SMART" id="SM00481">
    <property type="entry name" value="POLIIIAc"/>
    <property type="match status" value="1"/>
</dbReference>